<accession>A0ABW1LAD4</accession>
<keyword evidence="5" id="KW-1185">Reference proteome</keyword>
<comment type="caution">
    <text evidence="4">The sequence shown here is derived from an EMBL/GenBank/DDBJ whole genome shotgun (WGS) entry which is preliminary data.</text>
</comment>
<evidence type="ECO:0000313" key="4">
    <source>
        <dbReference type="EMBL" id="MFC6040960.1"/>
    </source>
</evidence>
<evidence type="ECO:0000259" key="2">
    <source>
        <dbReference type="PROSITE" id="PS50110"/>
    </source>
</evidence>
<dbReference type="Pfam" id="PF04397">
    <property type="entry name" value="LytTR"/>
    <property type="match status" value="1"/>
</dbReference>
<feature type="domain" description="HTH LytTR-type" evidence="3">
    <location>
        <begin position="136"/>
        <end position="237"/>
    </location>
</feature>
<dbReference type="SMART" id="SM00448">
    <property type="entry name" value="REC"/>
    <property type="match status" value="1"/>
</dbReference>
<dbReference type="CDD" id="cd17536">
    <property type="entry name" value="REC_YesN-like"/>
    <property type="match status" value="1"/>
</dbReference>
<dbReference type="SUPFAM" id="SSF52172">
    <property type="entry name" value="CheY-like"/>
    <property type="match status" value="1"/>
</dbReference>
<organism evidence="4 5">
    <name type="scientific">Paenisporosarcina macmurdoensis</name>
    <dbReference type="NCBI Taxonomy" id="212659"/>
    <lineage>
        <taxon>Bacteria</taxon>
        <taxon>Bacillati</taxon>
        <taxon>Bacillota</taxon>
        <taxon>Bacilli</taxon>
        <taxon>Bacillales</taxon>
        <taxon>Caryophanaceae</taxon>
        <taxon>Paenisporosarcina</taxon>
    </lineage>
</organism>
<evidence type="ECO:0000259" key="3">
    <source>
        <dbReference type="PROSITE" id="PS50930"/>
    </source>
</evidence>
<feature type="modified residue" description="4-aspartylphosphate" evidence="1">
    <location>
        <position position="56"/>
    </location>
</feature>
<dbReference type="Pfam" id="PF00072">
    <property type="entry name" value="Response_reg"/>
    <property type="match status" value="1"/>
</dbReference>
<protein>
    <submittedName>
        <fullName evidence="4">LytR/AlgR family response regulator transcription factor</fullName>
    </submittedName>
</protein>
<name>A0ABW1LAD4_9BACL</name>
<dbReference type="InterPro" id="IPR001789">
    <property type="entry name" value="Sig_transdc_resp-reg_receiver"/>
</dbReference>
<evidence type="ECO:0000313" key="5">
    <source>
        <dbReference type="Proteomes" id="UP001596170"/>
    </source>
</evidence>
<dbReference type="EMBL" id="JBHSRI010000025">
    <property type="protein sequence ID" value="MFC6040960.1"/>
    <property type="molecule type" value="Genomic_DNA"/>
</dbReference>
<evidence type="ECO:0000256" key="1">
    <source>
        <dbReference type="PROSITE-ProRule" id="PRU00169"/>
    </source>
</evidence>
<dbReference type="InterPro" id="IPR007492">
    <property type="entry name" value="LytTR_DNA-bd_dom"/>
</dbReference>
<dbReference type="InterPro" id="IPR011006">
    <property type="entry name" value="CheY-like_superfamily"/>
</dbReference>
<sequence>MTPFKVLLADDHQDSLEVVDAYIKEHPNFEVIATCNDGEELVSKIATYKPDIVITDVIMPKLNGVEAIKKAMQFHEKLKVIFVTGYDEFAVEAFNLEAVDYIVKPVELSRLYAALEKTQTDNRLKVLTTMNSRKKLPFKFNGSMFFIPYDDIFFIEKTGKKCLIHTKEGTFETYERISVLARLLDKSFFLSHRSNIVNLDNILYIKPKNETFLAYFRNFDKHAHISKLKIKEIETLL</sequence>
<dbReference type="InterPro" id="IPR046947">
    <property type="entry name" value="LytR-like"/>
</dbReference>
<dbReference type="PANTHER" id="PTHR37299">
    <property type="entry name" value="TRANSCRIPTIONAL REGULATOR-RELATED"/>
    <property type="match status" value="1"/>
</dbReference>
<dbReference type="Gene3D" id="3.40.50.2300">
    <property type="match status" value="1"/>
</dbReference>
<dbReference type="PROSITE" id="PS50110">
    <property type="entry name" value="RESPONSE_REGULATORY"/>
    <property type="match status" value="1"/>
</dbReference>
<dbReference type="PANTHER" id="PTHR37299:SF1">
    <property type="entry name" value="STAGE 0 SPORULATION PROTEIN A HOMOLOG"/>
    <property type="match status" value="1"/>
</dbReference>
<feature type="domain" description="Response regulatory" evidence="2">
    <location>
        <begin position="5"/>
        <end position="119"/>
    </location>
</feature>
<dbReference type="PROSITE" id="PS50930">
    <property type="entry name" value="HTH_LYTTR"/>
    <property type="match status" value="1"/>
</dbReference>
<gene>
    <name evidence="4" type="ORF">ACFPYN_16155</name>
</gene>
<reference evidence="5" key="1">
    <citation type="journal article" date="2019" name="Int. J. Syst. Evol. Microbiol.">
        <title>The Global Catalogue of Microorganisms (GCM) 10K type strain sequencing project: providing services to taxonomists for standard genome sequencing and annotation.</title>
        <authorList>
            <consortium name="The Broad Institute Genomics Platform"/>
            <consortium name="The Broad Institute Genome Sequencing Center for Infectious Disease"/>
            <person name="Wu L."/>
            <person name="Ma J."/>
        </authorList>
    </citation>
    <scope>NUCLEOTIDE SEQUENCE [LARGE SCALE GENOMIC DNA]</scope>
    <source>
        <strain evidence="5">CCUG 54527</strain>
    </source>
</reference>
<dbReference type="RefSeq" id="WP_377735582.1">
    <property type="nucleotide sequence ID" value="NZ_JBHSRI010000025.1"/>
</dbReference>
<dbReference type="SMART" id="SM00850">
    <property type="entry name" value="LytTR"/>
    <property type="match status" value="1"/>
</dbReference>
<keyword evidence="1" id="KW-0597">Phosphoprotein</keyword>
<dbReference type="Proteomes" id="UP001596170">
    <property type="component" value="Unassembled WGS sequence"/>
</dbReference>
<proteinExistence type="predicted"/>
<dbReference type="Gene3D" id="2.40.50.1020">
    <property type="entry name" value="LytTr DNA-binding domain"/>
    <property type="match status" value="1"/>
</dbReference>